<feature type="compositionally biased region" description="Polar residues" evidence="1">
    <location>
        <begin position="354"/>
        <end position="364"/>
    </location>
</feature>
<dbReference type="Proteomes" id="UP000887572">
    <property type="component" value="Unplaced"/>
</dbReference>
<dbReference type="InterPro" id="IPR012337">
    <property type="entry name" value="RNaseH-like_sf"/>
</dbReference>
<dbReference type="Pfam" id="PF00665">
    <property type="entry name" value="rve"/>
    <property type="match status" value="1"/>
</dbReference>
<evidence type="ECO:0000256" key="1">
    <source>
        <dbReference type="SAM" id="MobiDB-lite"/>
    </source>
</evidence>
<dbReference type="PROSITE" id="PS50994">
    <property type="entry name" value="INTEGRASE"/>
    <property type="match status" value="1"/>
</dbReference>
<dbReference type="Gene3D" id="2.40.50.40">
    <property type="match status" value="1"/>
</dbReference>
<protein>
    <submittedName>
        <fullName evidence="5">Chromo domain-containing protein</fullName>
    </submittedName>
</protein>
<dbReference type="PROSITE" id="PS50013">
    <property type="entry name" value="CHROMO_2"/>
    <property type="match status" value="1"/>
</dbReference>
<dbReference type="SUPFAM" id="SSF54160">
    <property type="entry name" value="Chromo domain-like"/>
    <property type="match status" value="1"/>
</dbReference>
<dbReference type="InterPro" id="IPR027417">
    <property type="entry name" value="P-loop_NTPase"/>
</dbReference>
<evidence type="ECO:0000259" key="3">
    <source>
        <dbReference type="PROSITE" id="PS50994"/>
    </source>
</evidence>
<name>A0A914HF70_GLORO</name>
<feature type="domain" description="Chromo" evidence="2">
    <location>
        <begin position="765"/>
        <end position="807"/>
    </location>
</feature>
<dbReference type="InterPro" id="IPR000953">
    <property type="entry name" value="Chromo/chromo_shadow_dom"/>
</dbReference>
<dbReference type="GO" id="GO:0003676">
    <property type="term" value="F:nucleic acid binding"/>
    <property type="evidence" value="ECO:0007669"/>
    <property type="project" value="InterPro"/>
</dbReference>
<accession>A0A914HF70</accession>
<evidence type="ECO:0000313" key="4">
    <source>
        <dbReference type="Proteomes" id="UP000887572"/>
    </source>
</evidence>
<keyword evidence="4" id="KW-1185">Reference proteome</keyword>
<dbReference type="SUPFAM" id="SSF52540">
    <property type="entry name" value="P-loop containing nucleoside triphosphate hydrolases"/>
    <property type="match status" value="1"/>
</dbReference>
<sequence length="807" mass="93089">MIVSGSTGSGKSEWILRLLRNLDKMVTEPIERIIYCYGELNANVLNLQRAGKIGTVPVTVHNGVPPEDQIRERAKLGRMLLILDDLVVGMSNHFLDTLFTRGSHNWGVSVILVTQHLFNKELRVARNNSHYLVLMRNPAGELQTRTLATHLFTSRELIRRASDEQLLCLVEICLNIIKGRVPLRSKHVKKLQTHAPLLRRLARTRCSKSAKNLLTPPNQQGGGLPAIAGLVASIVLTRRYLLVPEELYASLSQPLDGTAVGLVRSRIQQTKNAGDEINYQQEFKRLNKLSKEEEARPVDVRLQNLEEILPKQTKMPQPRQQRKRRIAVVRRATRPKKEEDNEDDEVWEDASPRNLRSSKTSASSERPDVNYPITKSGILEHIRQNASTLGVSEDGKILKTDGNVYKTSNFEDIVVYLLNKDKRSQFKNAPVGLKEFVEKAKQNVFLKKHLLPEQPPQFAASFTSVEPLLREAKARNKQITRRDVQNFLATQNAYTLHRQAKRRYPRLPTLAPGLHTEWQADLAMFDRLSRQNRGYKYLLVCIDTLSRQIFVEPVKSKSSKDMIFAFGQIFARSKYVPWKLLTDQGKEFTAKAVQIYFRSKDVEHFCMFTSPQFHAGMAERANRSIKERLYRYFTERNTQKWIGVVQQLVKAINHSYNSSIGMRPVDVNFKNAEALRQKLYDNAAKIPRRGPKFKVGDRVRIEKYKHVFQKGYLPRFTVEVFTVAEVHSERSPVVYRLRDDKNEIIKGWFYANDLCKTLENKEQMYDIEKIIKKKKQHGVDHVFVKWKGFNARFNSWIPASSVTWKNI</sequence>
<dbReference type="Gene3D" id="3.30.420.10">
    <property type="entry name" value="Ribonuclease H-like superfamily/Ribonuclease H"/>
    <property type="match status" value="1"/>
</dbReference>
<dbReference type="InterPro" id="IPR016197">
    <property type="entry name" value="Chromo-like_dom_sf"/>
</dbReference>
<dbReference type="GO" id="GO:0015074">
    <property type="term" value="P:DNA integration"/>
    <property type="evidence" value="ECO:0007669"/>
    <property type="project" value="InterPro"/>
</dbReference>
<dbReference type="PANTHER" id="PTHR46585:SF1">
    <property type="entry name" value="CHROMO DOMAIN-CONTAINING PROTEIN"/>
    <property type="match status" value="1"/>
</dbReference>
<dbReference type="PANTHER" id="PTHR46585">
    <property type="entry name" value="INTEGRASE CORE DOMAIN CONTAINING PROTEIN"/>
    <property type="match status" value="1"/>
</dbReference>
<evidence type="ECO:0000259" key="2">
    <source>
        <dbReference type="PROSITE" id="PS50013"/>
    </source>
</evidence>
<dbReference type="AlphaFoldDB" id="A0A914HF70"/>
<feature type="region of interest" description="Disordered" evidence="1">
    <location>
        <begin position="307"/>
        <end position="371"/>
    </location>
</feature>
<proteinExistence type="predicted"/>
<feature type="domain" description="Integrase catalytic" evidence="3">
    <location>
        <begin position="508"/>
        <end position="672"/>
    </location>
</feature>
<organism evidence="4 5">
    <name type="scientific">Globodera rostochiensis</name>
    <name type="common">Golden nematode worm</name>
    <name type="synonym">Heterodera rostochiensis</name>
    <dbReference type="NCBI Taxonomy" id="31243"/>
    <lineage>
        <taxon>Eukaryota</taxon>
        <taxon>Metazoa</taxon>
        <taxon>Ecdysozoa</taxon>
        <taxon>Nematoda</taxon>
        <taxon>Chromadorea</taxon>
        <taxon>Rhabditida</taxon>
        <taxon>Tylenchina</taxon>
        <taxon>Tylenchomorpha</taxon>
        <taxon>Tylenchoidea</taxon>
        <taxon>Heteroderidae</taxon>
        <taxon>Heteroderinae</taxon>
        <taxon>Globodera</taxon>
    </lineage>
</organism>
<dbReference type="SUPFAM" id="SSF53098">
    <property type="entry name" value="Ribonuclease H-like"/>
    <property type="match status" value="1"/>
</dbReference>
<dbReference type="InterPro" id="IPR001584">
    <property type="entry name" value="Integrase_cat-core"/>
</dbReference>
<feature type="compositionally biased region" description="Basic residues" evidence="1">
    <location>
        <begin position="320"/>
        <end position="334"/>
    </location>
</feature>
<evidence type="ECO:0000313" key="5">
    <source>
        <dbReference type="WBParaSite" id="Gr19_v10_g16961.t1"/>
    </source>
</evidence>
<dbReference type="WBParaSite" id="Gr19_v10_g16961.t1">
    <property type="protein sequence ID" value="Gr19_v10_g16961.t1"/>
    <property type="gene ID" value="Gr19_v10_g16961"/>
</dbReference>
<dbReference type="InterPro" id="IPR036397">
    <property type="entry name" value="RNaseH_sf"/>
</dbReference>
<reference evidence="5" key="1">
    <citation type="submission" date="2022-11" db="UniProtKB">
        <authorList>
            <consortium name="WormBaseParasite"/>
        </authorList>
    </citation>
    <scope>IDENTIFICATION</scope>
</reference>
<feature type="compositionally biased region" description="Low complexity" evidence="1">
    <location>
        <begin position="310"/>
        <end position="319"/>
    </location>
</feature>